<comment type="caution">
    <text evidence="5">The sequence shown here is derived from an EMBL/GenBank/DDBJ whole genome shotgun (WGS) entry which is preliminary data.</text>
</comment>
<dbReference type="OMA" id="YQIPMLV"/>
<feature type="transmembrane region" description="Helical" evidence="3">
    <location>
        <begin position="14"/>
        <end position="37"/>
    </location>
</feature>
<keyword evidence="3" id="KW-0472">Membrane</keyword>
<keyword evidence="6" id="KW-1185">Reference proteome</keyword>
<gene>
    <name evidence="5" type="ORF">Ocin01_02486</name>
</gene>
<dbReference type="PRINTS" id="PR00111">
    <property type="entry name" value="ABHYDROLASE"/>
</dbReference>
<dbReference type="Gene3D" id="3.40.50.1820">
    <property type="entry name" value="alpha/beta hydrolase"/>
    <property type="match status" value="1"/>
</dbReference>
<evidence type="ECO:0000256" key="1">
    <source>
        <dbReference type="ARBA" id="ARBA00022801"/>
    </source>
</evidence>
<sequence>MKLLEFVKQKVLEVAARAAVLAIGLFYAAIAVVNLVFKRLRYGSDFLKVKERSLPPLCLQDTAYGRHAFLRLKDLKIHYVENGDRSKPLMLFVHGFPEFWFSWRHQLKHFSSTHWVVAMDMRGYGDSDKPTSIAEYKIENLVKDVCELIKALGRNKCTLVAHDWGGVVAWAVAAHFPDMVRFHVSNSLHPEILFHTEDLACFKRMFGGVDNKMNVSEEDLEGYKYTFSRKGAWSPPINYYRCALSGKAILAPAPLPTITVPTLMIWGENDVALDKELPELTREFCE</sequence>
<dbReference type="InterPro" id="IPR000073">
    <property type="entry name" value="AB_hydrolase_1"/>
</dbReference>
<evidence type="ECO:0000256" key="2">
    <source>
        <dbReference type="ARBA" id="ARBA00038334"/>
    </source>
</evidence>
<dbReference type="InterPro" id="IPR000639">
    <property type="entry name" value="Epox_hydrolase-like"/>
</dbReference>
<dbReference type="PANTHER" id="PTHR43329">
    <property type="entry name" value="EPOXIDE HYDROLASE"/>
    <property type="match status" value="1"/>
</dbReference>
<evidence type="ECO:0000259" key="4">
    <source>
        <dbReference type="Pfam" id="PF00561"/>
    </source>
</evidence>
<dbReference type="OrthoDB" id="408373at2759"/>
<keyword evidence="1 5" id="KW-0378">Hydrolase</keyword>
<accession>A0A1D2NG08</accession>
<organism evidence="5 6">
    <name type="scientific">Orchesella cincta</name>
    <name type="common">Springtail</name>
    <name type="synonym">Podura cincta</name>
    <dbReference type="NCBI Taxonomy" id="48709"/>
    <lineage>
        <taxon>Eukaryota</taxon>
        <taxon>Metazoa</taxon>
        <taxon>Ecdysozoa</taxon>
        <taxon>Arthropoda</taxon>
        <taxon>Hexapoda</taxon>
        <taxon>Collembola</taxon>
        <taxon>Entomobryomorpha</taxon>
        <taxon>Entomobryoidea</taxon>
        <taxon>Orchesellidae</taxon>
        <taxon>Orchesellinae</taxon>
        <taxon>Orchesella</taxon>
    </lineage>
</organism>
<protein>
    <submittedName>
        <fullName evidence="5">Epoxide hydrolase 4</fullName>
    </submittedName>
</protein>
<dbReference type="STRING" id="48709.A0A1D2NG08"/>
<reference evidence="5 6" key="1">
    <citation type="journal article" date="2016" name="Genome Biol. Evol.">
        <title>Gene Family Evolution Reflects Adaptation to Soil Environmental Stressors in the Genome of the Collembolan Orchesella cincta.</title>
        <authorList>
            <person name="Faddeeva-Vakhrusheva A."/>
            <person name="Derks M.F."/>
            <person name="Anvar S.Y."/>
            <person name="Agamennone V."/>
            <person name="Suring W."/>
            <person name="Smit S."/>
            <person name="van Straalen N.M."/>
            <person name="Roelofs D."/>
        </authorList>
    </citation>
    <scope>NUCLEOTIDE SEQUENCE [LARGE SCALE GENOMIC DNA]</scope>
    <source>
        <tissue evidence="5">Mixed pool</tissue>
    </source>
</reference>
<name>A0A1D2NG08_ORCCI</name>
<feature type="domain" description="AB hydrolase-1" evidence="4">
    <location>
        <begin position="88"/>
        <end position="210"/>
    </location>
</feature>
<dbReference type="EMBL" id="LJIJ01000053">
    <property type="protein sequence ID" value="ODN04167.1"/>
    <property type="molecule type" value="Genomic_DNA"/>
</dbReference>
<keyword evidence="3" id="KW-1133">Transmembrane helix</keyword>
<evidence type="ECO:0000313" key="6">
    <source>
        <dbReference type="Proteomes" id="UP000094527"/>
    </source>
</evidence>
<dbReference type="AlphaFoldDB" id="A0A1D2NG08"/>
<dbReference type="InterPro" id="IPR029058">
    <property type="entry name" value="AB_hydrolase_fold"/>
</dbReference>
<comment type="similarity">
    <text evidence="2">Belongs to the AB hydrolase superfamily. Epoxide hydrolase family.</text>
</comment>
<evidence type="ECO:0000256" key="3">
    <source>
        <dbReference type="SAM" id="Phobius"/>
    </source>
</evidence>
<dbReference type="GO" id="GO:0004301">
    <property type="term" value="F:epoxide hydrolase activity"/>
    <property type="evidence" value="ECO:0007669"/>
    <property type="project" value="UniProtKB-ARBA"/>
</dbReference>
<proteinExistence type="inferred from homology"/>
<dbReference type="Pfam" id="PF00561">
    <property type="entry name" value="Abhydrolase_1"/>
    <property type="match status" value="1"/>
</dbReference>
<keyword evidence="3" id="KW-0812">Transmembrane</keyword>
<dbReference type="SUPFAM" id="SSF53474">
    <property type="entry name" value="alpha/beta-Hydrolases"/>
    <property type="match status" value="1"/>
</dbReference>
<dbReference type="Proteomes" id="UP000094527">
    <property type="component" value="Unassembled WGS sequence"/>
</dbReference>
<evidence type="ECO:0000313" key="5">
    <source>
        <dbReference type="EMBL" id="ODN04167.1"/>
    </source>
</evidence>
<dbReference type="PRINTS" id="PR00412">
    <property type="entry name" value="EPOXHYDRLASE"/>
</dbReference>